<keyword evidence="1" id="KW-0472">Membrane</keyword>
<evidence type="ECO:0000313" key="2">
    <source>
        <dbReference type="EMBL" id="KAH7326685.1"/>
    </source>
</evidence>
<comment type="caution">
    <text evidence="2">The sequence shown here is derived from an EMBL/GenBank/DDBJ whole genome shotgun (WGS) entry which is preliminary data.</text>
</comment>
<evidence type="ECO:0000256" key="1">
    <source>
        <dbReference type="SAM" id="Phobius"/>
    </source>
</evidence>
<gene>
    <name evidence="2" type="ORF">B0I35DRAFT_141461</name>
</gene>
<keyword evidence="1" id="KW-0812">Transmembrane</keyword>
<name>A0A8K0WVH4_9HYPO</name>
<keyword evidence="3" id="KW-1185">Reference proteome</keyword>
<protein>
    <submittedName>
        <fullName evidence="2">Uncharacterized protein</fullName>
    </submittedName>
</protein>
<dbReference type="EMBL" id="JAGPNK010000002">
    <property type="protein sequence ID" value="KAH7326685.1"/>
    <property type="molecule type" value="Genomic_DNA"/>
</dbReference>
<organism evidence="2 3">
    <name type="scientific">Stachybotrys elegans</name>
    <dbReference type="NCBI Taxonomy" id="80388"/>
    <lineage>
        <taxon>Eukaryota</taxon>
        <taxon>Fungi</taxon>
        <taxon>Dikarya</taxon>
        <taxon>Ascomycota</taxon>
        <taxon>Pezizomycotina</taxon>
        <taxon>Sordariomycetes</taxon>
        <taxon>Hypocreomycetidae</taxon>
        <taxon>Hypocreales</taxon>
        <taxon>Stachybotryaceae</taxon>
        <taxon>Stachybotrys</taxon>
    </lineage>
</organism>
<dbReference type="Proteomes" id="UP000813444">
    <property type="component" value="Unassembled WGS sequence"/>
</dbReference>
<proteinExistence type="predicted"/>
<reference evidence="2" key="1">
    <citation type="journal article" date="2021" name="Nat. Commun.">
        <title>Genetic determinants of endophytism in the Arabidopsis root mycobiome.</title>
        <authorList>
            <person name="Mesny F."/>
            <person name="Miyauchi S."/>
            <person name="Thiergart T."/>
            <person name="Pickel B."/>
            <person name="Atanasova L."/>
            <person name="Karlsson M."/>
            <person name="Huettel B."/>
            <person name="Barry K.W."/>
            <person name="Haridas S."/>
            <person name="Chen C."/>
            <person name="Bauer D."/>
            <person name="Andreopoulos W."/>
            <person name="Pangilinan J."/>
            <person name="LaButti K."/>
            <person name="Riley R."/>
            <person name="Lipzen A."/>
            <person name="Clum A."/>
            <person name="Drula E."/>
            <person name="Henrissat B."/>
            <person name="Kohler A."/>
            <person name="Grigoriev I.V."/>
            <person name="Martin F.M."/>
            <person name="Hacquard S."/>
        </authorList>
    </citation>
    <scope>NUCLEOTIDE SEQUENCE</scope>
    <source>
        <strain evidence="2">MPI-CAGE-CH-0235</strain>
    </source>
</reference>
<accession>A0A8K0WVH4</accession>
<feature type="transmembrane region" description="Helical" evidence="1">
    <location>
        <begin position="42"/>
        <end position="72"/>
    </location>
</feature>
<dbReference type="AlphaFoldDB" id="A0A8K0WVH4"/>
<evidence type="ECO:0000313" key="3">
    <source>
        <dbReference type="Proteomes" id="UP000813444"/>
    </source>
</evidence>
<keyword evidence="1" id="KW-1133">Transmembrane helix</keyword>
<sequence>MENDIPPHKQGRGTIASIFAFYETCSLQNITVLVQATLIPLAISPICLLFALSLMLVFAFLLLSFFLLALSFPLPPVLFTRFGFPVRSQANPTSRPRASPSRETHCPSWHFKVNAVDQSTGCGPLSNPAPQTTPHLLSR</sequence>